<keyword evidence="3" id="KW-1185">Reference proteome</keyword>
<evidence type="ECO:0000313" key="3">
    <source>
        <dbReference type="Proteomes" id="UP000002358"/>
    </source>
</evidence>
<gene>
    <name evidence="2" type="primary">100118041</name>
</gene>
<reference evidence="2" key="1">
    <citation type="submission" date="2021-01" db="UniProtKB">
        <authorList>
            <consortium name="EnsemblMetazoa"/>
        </authorList>
    </citation>
    <scope>IDENTIFICATION</scope>
</reference>
<name>A0A7M7IS86_NASVI</name>
<accession>A0A7M7IS86</accession>
<evidence type="ECO:0000256" key="1">
    <source>
        <dbReference type="SAM" id="MobiDB-lite"/>
    </source>
</evidence>
<dbReference type="AlphaFoldDB" id="A0A7M7IS86"/>
<organism evidence="2 3">
    <name type="scientific">Nasonia vitripennis</name>
    <name type="common">Parasitic wasp</name>
    <dbReference type="NCBI Taxonomy" id="7425"/>
    <lineage>
        <taxon>Eukaryota</taxon>
        <taxon>Metazoa</taxon>
        <taxon>Ecdysozoa</taxon>
        <taxon>Arthropoda</taxon>
        <taxon>Hexapoda</taxon>
        <taxon>Insecta</taxon>
        <taxon>Pterygota</taxon>
        <taxon>Neoptera</taxon>
        <taxon>Endopterygota</taxon>
        <taxon>Hymenoptera</taxon>
        <taxon>Apocrita</taxon>
        <taxon>Proctotrupomorpha</taxon>
        <taxon>Chalcidoidea</taxon>
        <taxon>Pteromalidae</taxon>
        <taxon>Pteromalinae</taxon>
        <taxon>Nasonia</taxon>
    </lineage>
</organism>
<dbReference type="InParanoid" id="A0A7M7IS86"/>
<sequence length="125" mass="13815">MIHTSLFLVPPTASRCLLSLSDAPSSRIGFLVARTGLIAASTPVRTRTFNELKREERYCTAFTLVTGFDFGGVSTDHDREEAIFLFFKIDVVTLGTAQRTTLQFHDAQGNQRNQGLPPEGPQEGR</sequence>
<protein>
    <submittedName>
        <fullName evidence="2">Uncharacterized protein</fullName>
    </submittedName>
</protein>
<feature type="region of interest" description="Disordered" evidence="1">
    <location>
        <begin position="103"/>
        <end position="125"/>
    </location>
</feature>
<evidence type="ECO:0000313" key="2">
    <source>
        <dbReference type="EnsemblMetazoa" id="XP_016839756"/>
    </source>
</evidence>
<dbReference type="EnsemblMetazoa" id="XM_016984267">
    <property type="protein sequence ID" value="XP_016839756"/>
    <property type="gene ID" value="LOC100118041"/>
</dbReference>
<feature type="compositionally biased region" description="Polar residues" evidence="1">
    <location>
        <begin position="103"/>
        <end position="114"/>
    </location>
</feature>
<proteinExistence type="predicted"/>
<dbReference type="Proteomes" id="UP000002358">
    <property type="component" value="Chromosome 3"/>
</dbReference>